<keyword evidence="1" id="KW-1133">Transmembrane helix</keyword>
<organism evidence="2 3">
    <name type="scientific">Marasmiellus scandens</name>
    <dbReference type="NCBI Taxonomy" id="2682957"/>
    <lineage>
        <taxon>Eukaryota</taxon>
        <taxon>Fungi</taxon>
        <taxon>Dikarya</taxon>
        <taxon>Basidiomycota</taxon>
        <taxon>Agaricomycotina</taxon>
        <taxon>Agaricomycetes</taxon>
        <taxon>Agaricomycetidae</taxon>
        <taxon>Agaricales</taxon>
        <taxon>Marasmiineae</taxon>
        <taxon>Omphalotaceae</taxon>
        <taxon>Marasmiellus</taxon>
    </lineage>
</organism>
<reference evidence="2 3" key="1">
    <citation type="submission" date="2024-01" db="EMBL/GenBank/DDBJ databases">
        <title>A draft genome for the cacao thread blight pathogen Marasmiellus scandens.</title>
        <authorList>
            <person name="Baruah I.K."/>
            <person name="Leung J."/>
            <person name="Bukari Y."/>
            <person name="Amoako-Attah I."/>
            <person name="Meinhardt L.W."/>
            <person name="Bailey B.A."/>
            <person name="Cohen S.P."/>
        </authorList>
    </citation>
    <scope>NUCLEOTIDE SEQUENCE [LARGE SCALE GENOMIC DNA]</scope>
    <source>
        <strain evidence="2 3">GH-19</strain>
    </source>
</reference>
<feature type="transmembrane region" description="Helical" evidence="1">
    <location>
        <begin position="66"/>
        <end position="85"/>
    </location>
</feature>
<keyword evidence="1" id="KW-0812">Transmembrane</keyword>
<feature type="transmembrane region" description="Helical" evidence="1">
    <location>
        <begin position="175"/>
        <end position="199"/>
    </location>
</feature>
<comment type="caution">
    <text evidence="2">The sequence shown here is derived from an EMBL/GenBank/DDBJ whole genome shotgun (WGS) entry which is preliminary data.</text>
</comment>
<feature type="transmembrane region" description="Helical" evidence="1">
    <location>
        <begin position="230"/>
        <end position="247"/>
    </location>
</feature>
<gene>
    <name evidence="2" type="ORF">VKT23_000390</name>
</gene>
<evidence type="ECO:0000256" key="1">
    <source>
        <dbReference type="SAM" id="Phobius"/>
    </source>
</evidence>
<feature type="transmembrane region" description="Helical" evidence="1">
    <location>
        <begin position="129"/>
        <end position="151"/>
    </location>
</feature>
<protein>
    <submittedName>
        <fullName evidence="2">Uncharacterized protein</fullName>
    </submittedName>
</protein>
<feature type="transmembrane region" description="Helical" evidence="1">
    <location>
        <begin position="97"/>
        <end position="117"/>
    </location>
</feature>
<feature type="transmembrane region" description="Helical" evidence="1">
    <location>
        <begin position="253"/>
        <end position="274"/>
    </location>
</feature>
<keyword evidence="3" id="KW-1185">Reference proteome</keyword>
<sequence length="352" mass="39154">MSRPQGPIVLNPNTPLAWLPSFIADQIQVLNYTTAVTLGIYLWDIAVNLGNDYQLLFKHKIRYQTVIYYLSRIFTLVFVLSSFVLEVARFNNCQPGAYVIGAFLGLAQITTALLFILRVTALYKGNKIILLIFALFWLTFLGFAVAIPVGLRASHIGPTKTCLSSGIPNYVEGQLWVIMIHDTLVFFLVTYKVLSLAAVQEGKQARVRAFFGSGYIPRFSRNLLQSGQHYYFLTICINIVTLALVKAPGVPIVYRAICIVPVMTLTNAMACVVFRRVKFGLITEDGTILDQRQTTVSTFHAAGNEHENSLPLHFNPVRAGVQVSSVNDFASPIELRINGSGEESNSDLEKRL</sequence>
<name>A0ABR1K467_9AGAR</name>
<dbReference type="EMBL" id="JBANRG010000001">
    <property type="protein sequence ID" value="KAK7472269.1"/>
    <property type="molecule type" value="Genomic_DNA"/>
</dbReference>
<proteinExistence type="predicted"/>
<evidence type="ECO:0000313" key="2">
    <source>
        <dbReference type="EMBL" id="KAK7472269.1"/>
    </source>
</evidence>
<keyword evidence="1" id="KW-0472">Membrane</keyword>
<dbReference type="Proteomes" id="UP001498398">
    <property type="component" value="Unassembled WGS sequence"/>
</dbReference>
<accession>A0ABR1K467</accession>
<evidence type="ECO:0000313" key="3">
    <source>
        <dbReference type="Proteomes" id="UP001498398"/>
    </source>
</evidence>